<evidence type="ECO:0000256" key="8">
    <source>
        <dbReference type="ARBA" id="ARBA00023034"/>
    </source>
</evidence>
<evidence type="ECO:0000256" key="13">
    <source>
        <dbReference type="ARBA" id="ARBA00034329"/>
    </source>
</evidence>
<dbReference type="InterPro" id="IPR001675">
    <property type="entry name" value="Glyco_trans_29"/>
</dbReference>
<name>A0AAE0FIJ6_9CHLO</name>
<comment type="subcellular location">
    <subcellularLocation>
        <location evidence="1">Golgi apparatus</location>
        <location evidence="1">Golgi stack membrane</location>
        <topology evidence="1">Single-pass type II membrane protein</topology>
    </subcellularLocation>
</comment>
<protein>
    <recommendedName>
        <fullName evidence="13">beta-galactoside alpha-(2,6)-sialyltransferase</fullName>
        <ecNumber evidence="13">2.4.3.1</ecNumber>
    </recommendedName>
</protein>
<evidence type="ECO:0000256" key="7">
    <source>
        <dbReference type="ARBA" id="ARBA00022989"/>
    </source>
</evidence>
<keyword evidence="11" id="KW-0325">Glycoprotein</keyword>
<keyword evidence="16" id="KW-1185">Reference proteome</keyword>
<evidence type="ECO:0000256" key="5">
    <source>
        <dbReference type="ARBA" id="ARBA00022692"/>
    </source>
</evidence>
<evidence type="ECO:0000256" key="2">
    <source>
        <dbReference type="ARBA" id="ARBA00006003"/>
    </source>
</evidence>
<evidence type="ECO:0000256" key="11">
    <source>
        <dbReference type="ARBA" id="ARBA00023180"/>
    </source>
</evidence>
<keyword evidence="3" id="KW-0328">Glycosyltransferase</keyword>
<comment type="caution">
    <text evidence="15">The sequence shown here is derived from an EMBL/GenBank/DDBJ whole genome shotgun (WGS) entry which is preliminary data.</text>
</comment>
<feature type="transmembrane region" description="Helical" evidence="14">
    <location>
        <begin position="21"/>
        <end position="40"/>
    </location>
</feature>
<comment type="catalytic activity">
    <reaction evidence="12">
        <text>a beta-D-galactoside + CMP-N-acetyl-beta-neuraminate = an N-acetyl-alpha-neuraminyl-(2-&gt;6)-beta-D-galactosyl derivative + CMP + H(+)</text>
        <dbReference type="Rhea" id="RHEA:52104"/>
        <dbReference type="ChEBI" id="CHEBI:15378"/>
        <dbReference type="ChEBI" id="CHEBI:28034"/>
        <dbReference type="ChEBI" id="CHEBI:57812"/>
        <dbReference type="ChEBI" id="CHEBI:60377"/>
        <dbReference type="ChEBI" id="CHEBI:136398"/>
        <dbReference type="EC" id="2.4.3.1"/>
    </reaction>
</comment>
<keyword evidence="7 14" id="KW-1133">Transmembrane helix</keyword>
<dbReference type="GO" id="GO:0003835">
    <property type="term" value="F:beta-galactoside alpha-2,6-sialyltransferase activity"/>
    <property type="evidence" value="ECO:0007669"/>
    <property type="project" value="UniProtKB-EC"/>
</dbReference>
<dbReference type="GO" id="GO:0032580">
    <property type="term" value="C:Golgi cisterna membrane"/>
    <property type="evidence" value="ECO:0007669"/>
    <property type="project" value="UniProtKB-SubCell"/>
</dbReference>
<dbReference type="AlphaFoldDB" id="A0AAE0FIJ6"/>
<evidence type="ECO:0000256" key="4">
    <source>
        <dbReference type="ARBA" id="ARBA00022679"/>
    </source>
</evidence>
<keyword evidence="6" id="KW-0735">Signal-anchor</keyword>
<dbReference type="PANTHER" id="PTHR46059:SF1">
    <property type="entry name" value="BETA-GALACTOSIDE ALPHA-2,6-SIALYLTRANSFERASE"/>
    <property type="match status" value="1"/>
</dbReference>
<keyword evidence="8" id="KW-0333">Golgi apparatus</keyword>
<evidence type="ECO:0000313" key="15">
    <source>
        <dbReference type="EMBL" id="KAK3260456.1"/>
    </source>
</evidence>
<evidence type="ECO:0000313" key="16">
    <source>
        <dbReference type="Proteomes" id="UP001190700"/>
    </source>
</evidence>
<reference evidence="15 16" key="1">
    <citation type="journal article" date="2015" name="Genome Biol. Evol.">
        <title>Comparative Genomics of a Bacterivorous Green Alga Reveals Evolutionary Causalities and Consequences of Phago-Mixotrophic Mode of Nutrition.</title>
        <authorList>
            <person name="Burns J.A."/>
            <person name="Paasch A."/>
            <person name="Narechania A."/>
            <person name="Kim E."/>
        </authorList>
    </citation>
    <scope>NUCLEOTIDE SEQUENCE [LARGE SCALE GENOMIC DNA]</scope>
    <source>
        <strain evidence="15 16">PLY_AMNH</strain>
    </source>
</reference>
<dbReference type="Gene3D" id="3.90.1480.20">
    <property type="entry name" value="Glycosyl transferase family 29"/>
    <property type="match status" value="1"/>
</dbReference>
<dbReference type="Pfam" id="PF00777">
    <property type="entry name" value="Glyco_transf_29"/>
    <property type="match status" value="1"/>
</dbReference>
<evidence type="ECO:0000256" key="3">
    <source>
        <dbReference type="ARBA" id="ARBA00022676"/>
    </source>
</evidence>
<organism evidence="15 16">
    <name type="scientific">Cymbomonas tetramitiformis</name>
    <dbReference type="NCBI Taxonomy" id="36881"/>
    <lineage>
        <taxon>Eukaryota</taxon>
        <taxon>Viridiplantae</taxon>
        <taxon>Chlorophyta</taxon>
        <taxon>Pyramimonadophyceae</taxon>
        <taxon>Pyramimonadales</taxon>
        <taxon>Pyramimonadaceae</taxon>
        <taxon>Cymbomonas</taxon>
    </lineage>
</organism>
<dbReference type="GO" id="GO:0097503">
    <property type="term" value="P:sialylation"/>
    <property type="evidence" value="ECO:0007669"/>
    <property type="project" value="TreeGrafter"/>
</dbReference>
<evidence type="ECO:0000256" key="6">
    <source>
        <dbReference type="ARBA" id="ARBA00022968"/>
    </source>
</evidence>
<evidence type="ECO:0000256" key="1">
    <source>
        <dbReference type="ARBA" id="ARBA00004447"/>
    </source>
</evidence>
<dbReference type="InterPro" id="IPR038578">
    <property type="entry name" value="GT29-like_sf"/>
</dbReference>
<keyword evidence="4" id="KW-0808">Transferase</keyword>
<dbReference type="Proteomes" id="UP001190700">
    <property type="component" value="Unassembled WGS sequence"/>
</dbReference>
<proteinExistence type="inferred from homology"/>
<evidence type="ECO:0000256" key="14">
    <source>
        <dbReference type="SAM" id="Phobius"/>
    </source>
</evidence>
<dbReference type="EC" id="2.4.3.1" evidence="13"/>
<evidence type="ECO:0000256" key="9">
    <source>
        <dbReference type="ARBA" id="ARBA00023136"/>
    </source>
</evidence>
<sequence length="237" mass="25988">MSLQARGQGLLKACTAHVTQTRITFVLGVILGLLIIEYFLDLTVQHKNIHATGTTSMFSFSLRHIVPSTEIPTRHCPVLLNEPHCDQPRNLSNDLGWNPFLPIMHPKFDQLDTGGTALQLLYKDKGSKTAQPLNVSWESCAVVSSSEVLLKSGFGRQIDEHSAVIRFNEAPAGGRFARDVGSRTTIRLQNGQRCGFSDSKPAEYCLGFTGAGVHCQNKCMALEVVHEGITTSKRKLG</sequence>
<evidence type="ECO:0000256" key="10">
    <source>
        <dbReference type="ARBA" id="ARBA00023157"/>
    </source>
</evidence>
<comment type="similarity">
    <text evidence="2">Belongs to the glycosyltransferase 29 family.</text>
</comment>
<keyword evidence="9 14" id="KW-0472">Membrane</keyword>
<gene>
    <name evidence="15" type="ORF">CYMTET_30585</name>
</gene>
<keyword evidence="10" id="KW-1015">Disulfide bond</keyword>
<keyword evidence="5 14" id="KW-0812">Transmembrane</keyword>
<accession>A0AAE0FIJ6</accession>
<dbReference type="EMBL" id="LGRX02017695">
    <property type="protein sequence ID" value="KAK3260456.1"/>
    <property type="molecule type" value="Genomic_DNA"/>
</dbReference>
<dbReference type="PANTHER" id="PTHR46059">
    <property type="entry name" value="BETA-GALACTOSIDE ALPHA-2,6-SIALYLTRANSFERASE"/>
    <property type="match status" value="1"/>
</dbReference>
<evidence type="ECO:0000256" key="12">
    <source>
        <dbReference type="ARBA" id="ARBA00034249"/>
    </source>
</evidence>